<dbReference type="AlphaFoldDB" id="A0A2P2LF88"/>
<name>A0A2P2LF88_RHIMU</name>
<sequence length="39" mass="4614">MILANKSWSQTWPKPSTCKSGWSRTFTCERRILRTAQAW</sequence>
<accession>A0A2P2LF88</accession>
<protein>
    <submittedName>
        <fullName evidence="1">N-acetylglucosaminyl-phosphatidylinositol de-N-acetylase-like isoform X2</fullName>
    </submittedName>
</protein>
<organism evidence="1">
    <name type="scientific">Rhizophora mucronata</name>
    <name type="common">Asiatic mangrove</name>
    <dbReference type="NCBI Taxonomy" id="61149"/>
    <lineage>
        <taxon>Eukaryota</taxon>
        <taxon>Viridiplantae</taxon>
        <taxon>Streptophyta</taxon>
        <taxon>Embryophyta</taxon>
        <taxon>Tracheophyta</taxon>
        <taxon>Spermatophyta</taxon>
        <taxon>Magnoliopsida</taxon>
        <taxon>eudicotyledons</taxon>
        <taxon>Gunneridae</taxon>
        <taxon>Pentapetalae</taxon>
        <taxon>rosids</taxon>
        <taxon>fabids</taxon>
        <taxon>Malpighiales</taxon>
        <taxon>Rhizophoraceae</taxon>
        <taxon>Rhizophora</taxon>
    </lineage>
</organism>
<dbReference type="EMBL" id="GGEC01036086">
    <property type="protein sequence ID" value="MBX16570.1"/>
    <property type="molecule type" value="Transcribed_RNA"/>
</dbReference>
<proteinExistence type="predicted"/>
<reference evidence="1" key="1">
    <citation type="submission" date="2018-02" db="EMBL/GenBank/DDBJ databases">
        <title>Rhizophora mucronata_Transcriptome.</title>
        <authorList>
            <person name="Meera S.P."/>
            <person name="Sreeshan A."/>
            <person name="Augustine A."/>
        </authorList>
    </citation>
    <scope>NUCLEOTIDE SEQUENCE</scope>
    <source>
        <tissue evidence="1">Leaf</tissue>
    </source>
</reference>
<evidence type="ECO:0000313" key="1">
    <source>
        <dbReference type="EMBL" id="MBX16570.1"/>
    </source>
</evidence>